<organism evidence="5 6">
    <name type="scientific">Meloidogyne incognita</name>
    <name type="common">Southern root-knot nematode worm</name>
    <name type="synonym">Oxyuris incognita</name>
    <dbReference type="NCBI Taxonomy" id="6306"/>
    <lineage>
        <taxon>Eukaryota</taxon>
        <taxon>Metazoa</taxon>
        <taxon>Ecdysozoa</taxon>
        <taxon>Nematoda</taxon>
        <taxon>Chromadorea</taxon>
        <taxon>Rhabditida</taxon>
        <taxon>Tylenchina</taxon>
        <taxon>Tylenchomorpha</taxon>
        <taxon>Tylenchoidea</taxon>
        <taxon>Meloidogynidae</taxon>
        <taxon>Meloidogyninae</taxon>
        <taxon>Meloidogyne</taxon>
        <taxon>Meloidogyne incognita group</taxon>
    </lineage>
</organism>
<dbReference type="PROSITE" id="PS50002">
    <property type="entry name" value="SH3"/>
    <property type="match status" value="1"/>
</dbReference>
<evidence type="ECO:0000313" key="5">
    <source>
        <dbReference type="Proteomes" id="UP000887563"/>
    </source>
</evidence>
<keyword evidence="5" id="KW-1185">Reference proteome</keyword>
<dbReference type="Proteomes" id="UP000887563">
    <property type="component" value="Unplaced"/>
</dbReference>
<dbReference type="InterPro" id="IPR001452">
    <property type="entry name" value="SH3_domain"/>
</dbReference>
<dbReference type="AlphaFoldDB" id="A0A914L9M2"/>
<dbReference type="InterPro" id="IPR036028">
    <property type="entry name" value="SH3-like_dom_sf"/>
</dbReference>
<keyword evidence="1 2" id="KW-0728">SH3 domain</keyword>
<evidence type="ECO:0000256" key="3">
    <source>
        <dbReference type="SAM" id="MobiDB-lite"/>
    </source>
</evidence>
<evidence type="ECO:0000313" key="6">
    <source>
        <dbReference type="WBParaSite" id="Minc3s00357g10908"/>
    </source>
</evidence>
<dbReference type="SMART" id="SM00326">
    <property type="entry name" value="SH3"/>
    <property type="match status" value="1"/>
</dbReference>
<accession>A0A914L9M2</accession>
<proteinExistence type="predicted"/>
<dbReference type="WBParaSite" id="Minc3s00357g10908">
    <property type="protein sequence ID" value="Minc3s00357g10908"/>
    <property type="gene ID" value="Minc3s00357g10908"/>
</dbReference>
<feature type="domain" description="SH3" evidence="4">
    <location>
        <begin position="107"/>
        <end position="166"/>
    </location>
</feature>
<name>A0A914L9M2_MELIC</name>
<dbReference type="SUPFAM" id="SSF50044">
    <property type="entry name" value="SH3-domain"/>
    <property type="match status" value="1"/>
</dbReference>
<evidence type="ECO:0000256" key="2">
    <source>
        <dbReference type="PROSITE-ProRule" id="PRU00192"/>
    </source>
</evidence>
<dbReference type="Gene3D" id="2.30.30.40">
    <property type="entry name" value="SH3 Domains"/>
    <property type="match status" value="1"/>
</dbReference>
<evidence type="ECO:0000259" key="4">
    <source>
        <dbReference type="PROSITE" id="PS50002"/>
    </source>
</evidence>
<dbReference type="Pfam" id="PF07653">
    <property type="entry name" value="SH3_2"/>
    <property type="match status" value="1"/>
</dbReference>
<sequence>MNATSYNKETCSRGHEARRRKKQKTTNKTANARASRWKRGNEDDPQNIRQPELLSDLRNAIIQICAYFSECNEKEHCERQICTQADYSLGFDSTKEREIFFTTRNEVGERKARAIADFEQEDEHDLGFHRDNIIQIVSTEDEHRWIGELNGRRGWFPAKFVQVVGEHCRNYCIKGDEV</sequence>
<protein>
    <submittedName>
        <fullName evidence="6">SH3 domain-containing protein</fullName>
    </submittedName>
</protein>
<feature type="region of interest" description="Disordered" evidence="3">
    <location>
        <begin position="1"/>
        <end position="48"/>
    </location>
</feature>
<feature type="compositionally biased region" description="Basic residues" evidence="3">
    <location>
        <begin position="16"/>
        <end position="25"/>
    </location>
</feature>
<evidence type="ECO:0000256" key="1">
    <source>
        <dbReference type="ARBA" id="ARBA00022443"/>
    </source>
</evidence>
<reference evidence="6" key="1">
    <citation type="submission" date="2022-11" db="UniProtKB">
        <authorList>
            <consortium name="WormBaseParasite"/>
        </authorList>
    </citation>
    <scope>IDENTIFICATION</scope>
</reference>